<dbReference type="InterPro" id="IPR001185">
    <property type="entry name" value="MS_channel"/>
</dbReference>
<evidence type="ECO:0000256" key="2">
    <source>
        <dbReference type="ARBA" id="ARBA00022448"/>
    </source>
</evidence>
<dbReference type="SUPFAM" id="SSF81330">
    <property type="entry name" value="Gated mechanosensitive channel"/>
    <property type="match status" value="1"/>
</dbReference>
<dbReference type="Pfam" id="PF01741">
    <property type="entry name" value="MscL"/>
    <property type="match status" value="1"/>
</dbReference>
<organism evidence="10 11">
    <name type="scientific">Bacillus weihaiensis</name>
    <dbReference type="NCBI Taxonomy" id="1547283"/>
    <lineage>
        <taxon>Bacteria</taxon>
        <taxon>Bacillati</taxon>
        <taxon>Bacillota</taxon>
        <taxon>Bacilli</taxon>
        <taxon>Bacillales</taxon>
        <taxon>Bacillaceae</taxon>
        <taxon>Bacillus</taxon>
    </lineage>
</organism>
<keyword evidence="3 9" id="KW-1003">Cell membrane</keyword>
<dbReference type="NCBIfam" id="TIGR00220">
    <property type="entry name" value="mscL"/>
    <property type="match status" value="1"/>
</dbReference>
<dbReference type="Gene3D" id="1.10.1200.120">
    <property type="entry name" value="Large-conductance mechanosensitive channel, MscL, domain 1"/>
    <property type="match status" value="1"/>
</dbReference>
<evidence type="ECO:0000256" key="4">
    <source>
        <dbReference type="ARBA" id="ARBA00022692"/>
    </source>
</evidence>
<dbReference type="PRINTS" id="PR01264">
    <property type="entry name" value="MECHCHANNEL"/>
</dbReference>
<accession>A0A1L3MT28</accession>
<evidence type="ECO:0000256" key="5">
    <source>
        <dbReference type="ARBA" id="ARBA00022989"/>
    </source>
</evidence>
<dbReference type="GO" id="GO:0008381">
    <property type="term" value="F:mechanosensitive monoatomic ion channel activity"/>
    <property type="evidence" value="ECO:0007669"/>
    <property type="project" value="UniProtKB-UniRule"/>
</dbReference>
<dbReference type="HAMAP" id="MF_00115">
    <property type="entry name" value="MscL"/>
    <property type="match status" value="1"/>
</dbReference>
<comment type="subunit">
    <text evidence="9">Homopentamer.</text>
</comment>
<dbReference type="PANTHER" id="PTHR30266">
    <property type="entry name" value="MECHANOSENSITIVE CHANNEL MSCL"/>
    <property type="match status" value="1"/>
</dbReference>
<dbReference type="NCBIfam" id="NF001843">
    <property type="entry name" value="PRK00567.1-4"/>
    <property type="match status" value="1"/>
</dbReference>
<proteinExistence type="inferred from homology"/>
<evidence type="ECO:0000313" key="11">
    <source>
        <dbReference type="Proteomes" id="UP000181936"/>
    </source>
</evidence>
<dbReference type="GO" id="GO:0005886">
    <property type="term" value="C:plasma membrane"/>
    <property type="evidence" value="ECO:0007669"/>
    <property type="project" value="UniProtKB-SubCell"/>
</dbReference>
<dbReference type="EMBL" id="CP016020">
    <property type="protein sequence ID" value="APH05454.1"/>
    <property type="molecule type" value="Genomic_DNA"/>
</dbReference>
<feature type="transmembrane region" description="Helical" evidence="9">
    <location>
        <begin position="69"/>
        <end position="91"/>
    </location>
</feature>
<keyword evidence="8 9" id="KW-0407">Ion channel</keyword>
<sequence>MLKHFFEFAIRGNAIDLAVGVIIGTAFGKIVTSLVDDLVMPLIGILLGGVDLTYYSITVGNSSIQYGAFFQTVIDFLIITFSIFFFIQLFYKIRKMEEKNPVGQTKTNTELLLEEIRDLLKEKNEK</sequence>
<keyword evidence="11" id="KW-1185">Reference proteome</keyword>
<evidence type="ECO:0000256" key="7">
    <source>
        <dbReference type="ARBA" id="ARBA00023136"/>
    </source>
</evidence>
<dbReference type="STRING" id="1547283.A9C19_12210"/>
<evidence type="ECO:0000256" key="8">
    <source>
        <dbReference type="ARBA" id="ARBA00023303"/>
    </source>
</evidence>
<comment type="subcellular location">
    <subcellularLocation>
        <location evidence="9">Cell membrane</location>
        <topology evidence="9">Multi-pass membrane protein</topology>
    </subcellularLocation>
    <subcellularLocation>
        <location evidence="1">Membrane</location>
        <topology evidence="1">Multi-pass membrane protein</topology>
    </subcellularLocation>
</comment>
<gene>
    <name evidence="9" type="primary">mscL</name>
    <name evidence="10" type="ORF">A9C19_12210</name>
</gene>
<dbReference type="InterPro" id="IPR037673">
    <property type="entry name" value="MSC/AndL"/>
</dbReference>
<evidence type="ECO:0000256" key="3">
    <source>
        <dbReference type="ARBA" id="ARBA00022475"/>
    </source>
</evidence>
<feature type="transmembrane region" description="Helical" evidence="9">
    <location>
        <begin position="12"/>
        <end position="31"/>
    </location>
</feature>
<dbReference type="InterPro" id="IPR036019">
    <property type="entry name" value="MscL_channel"/>
</dbReference>
<evidence type="ECO:0000256" key="9">
    <source>
        <dbReference type="HAMAP-Rule" id="MF_00115"/>
    </source>
</evidence>
<keyword evidence="2 9" id="KW-0813">Transport</keyword>
<dbReference type="RefSeq" id="WP_072580244.1">
    <property type="nucleotide sequence ID" value="NZ_CP016020.1"/>
</dbReference>
<protein>
    <recommendedName>
        <fullName evidence="9">Large-conductance mechanosensitive channel</fullName>
    </recommendedName>
</protein>
<dbReference type="Proteomes" id="UP000181936">
    <property type="component" value="Chromosome"/>
</dbReference>
<name>A0A1L3MT28_9BACI</name>
<keyword evidence="5 9" id="KW-1133">Transmembrane helix</keyword>
<dbReference type="KEGG" id="bwh:A9C19_12210"/>
<keyword evidence="7 9" id="KW-0472">Membrane</keyword>
<keyword evidence="6 9" id="KW-0406">Ion transport</keyword>
<comment type="function">
    <text evidence="9">Channel that opens in response to stretch forces in the membrane lipid bilayer. May participate in the regulation of osmotic pressure changes within the cell.</text>
</comment>
<reference evidence="10 11" key="1">
    <citation type="journal article" date="2016" name="Sci. Rep.">
        <title>Complete genome sequence and transcriptomic analysis of a novel marine strain Bacillus weihaiensis reveals the mechanism of brown algae degradation.</title>
        <authorList>
            <person name="Zhu Y."/>
            <person name="Chen P."/>
            <person name="Bao Y."/>
            <person name="Men Y."/>
            <person name="Zeng Y."/>
            <person name="Yang J."/>
            <person name="Sun J."/>
            <person name="Sun Y."/>
        </authorList>
    </citation>
    <scope>NUCLEOTIDE SEQUENCE [LARGE SCALE GENOMIC DNA]</scope>
    <source>
        <strain evidence="10 11">Alg07</strain>
    </source>
</reference>
<keyword evidence="4 9" id="KW-0812">Transmembrane</keyword>
<dbReference type="AlphaFoldDB" id="A0A1L3MT28"/>
<evidence type="ECO:0000256" key="1">
    <source>
        <dbReference type="ARBA" id="ARBA00004141"/>
    </source>
</evidence>
<evidence type="ECO:0000313" key="10">
    <source>
        <dbReference type="EMBL" id="APH05454.1"/>
    </source>
</evidence>
<dbReference type="OrthoDB" id="9810350at2"/>
<dbReference type="PANTHER" id="PTHR30266:SF2">
    <property type="entry name" value="LARGE-CONDUCTANCE MECHANOSENSITIVE CHANNEL"/>
    <property type="match status" value="1"/>
</dbReference>
<comment type="similarity">
    <text evidence="9">Belongs to the MscL family.</text>
</comment>
<evidence type="ECO:0000256" key="6">
    <source>
        <dbReference type="ARBA" id="ARBA00023065"/>
    </source>
</evidence>